<protein>
    <submittedName>
        <fullName evidence="3">Uncharacterized protein</fullName>
    </submittedName>
</protein>
<accession>A0AAD5L5P0</accession>
<name>A0AAD5L5P0_PYTIN</name>
<feature type="compositionally biased region" description="Low complexity" evidence="2">
    <location>
        <begin position="28"/>
        <end position="38"/>
    </location>
</feature>
<comment type="caution">
    <text evidence="3">The sequence shown here is derived from an EMBL/GenBank/DDBJ whole genome shotgun (WGS) entry which is preliminary data.</text>
</comment>
<sequence length="202" mass="22632">MPAAASLELSTDGDAFVAWAPPSPSPSPSSGSSAAAWRPPRGHEFFQLDLELDDLRVENESLRRQLRDVRRDRDRLRDEIARQVPRYEMEIVRVTAALESVASQLRDERAQNDAMRQELAHYQAQSRMPVRCAQSLELETTEPSDAPAPRRRQRPDAKAMTASHSSSTISSQLHDDLDALGRELRLLHLSLDGTQDPALTNE</sequence>
<gene>
    <name evidence="3" type="ORF">P43SY_010425</name>
</gene>
<evidence type="ECO:0000313" key="4">
    <source>
        <dbReference type="Proteomes" id="UP001209570"/>
    </source>
</evidence>
<keyword evidence="4" id="KW-1185">Reference proteome</keyword>
<dbReference type="AlphaFoldDB" id="A0AAD5L5P0"/>
<keyword evidence="1" id="KW-0175">Coiled coil</keyword>
<dbReference type="EMBL" id="JAKCXM010002125">
    <property type="protein sequence ID" value="KAJ0390432.1"/>
    <property type="molecule type" value="Genomic_DNA"/>
</dbReference>
<proteinExistence type="predicted"/>
<organism evidence="3 4">
    <name type="scientific">Pythium insidiosum</name>
    <name type="common">Pythiosis disease agent</name>
    <dbReference type="NCBI Taxonomy" id="114742"/>
    <lineage>
        <taxon>Eukaryota</taxon>
        <taxon>Sar</taxon>
        <taxon>Stramenopiles</taxon>
        <taxon>Oomycota</taxon>
        <taxon>Peronosporomycetes</taxon>
        <taxon>Pythiales</taxon>
        <taxon>Pythiaceae</taxon>
        <taxon>Pythium</taxon>
    </lineage>
</organism>
<feature type="region of interest" description="Disordered" evidence="2">
    <location>
        <begin position="138"/>
        <end position="174"/>
    </location>
</feature>
<evidence type="ECO:0000256" key="2">
    <source>
        <dbReference type="SAM" id="MobiDB-lite"/>
    </source>
</evidence>
<feature type="coiled-coil region" evidence="1">
    <location>
        <begin position="45"/>
        <end position="125"/>
    </location>
</feature>
<feature type="region of interest" description="Disordered" evidence="2">
    <location>
        <begin position="15"/>
        <end position="38"/>
    </location>
</feature>
<evidence type="ECO:0000256" key="1">
    <source>
        <dbReference type="SAM" id="Coils"/>
    </source>
</evidence>
<evidence type="ECO:0000313" key="3">
    <source>
        <dbReference type="EMBL" id="KAJ0390432.1"/>
    </source>
</evidence>
<reference evidence="3" key="1">
    <citation type="submission" date="2021-12" db="EMBL/GenBank/DDBJ databases">
        <title>Prjna785345.</title>
        <authorList>
            <person name="Rujirawat T."/>
            <person name="Krajaejun T."/>
        </authorList>
    </citation>
    <scope>NUCLEOTIDE SEQUENCE</scope>
    <source>
        <strain evidence="3">Pi057C3</strain>
    </source>
</reference>
<dbReference type="Proteomes" id="UP001209570">
    <property type="component" value="Unassembled WGS sequence"/>
</dbReference>